<organism evidence="3 4">
    <name type="scientific">Dorea phocaeensis</name>
    <dbReference type="NCBI Taxonomy" id="2040291"/>
    <lineage>
        <taxon>Bacteria</taxon>
        <taxon>Bacillati</taxon>
        <taxon>Bacillota</taxon>
        <taxon>Clostridia</taxon>
        <taxon>Lachnospirales</taxon>
        <taxon>Lachnospiraceae</taxon>
        <taxon>Dorea</taxon>
    </lineage>
</organism>
<protein>
    <recommendedName>
        <fullName evidence="6">O-antigen ligase domain-containing protein</fullName>
    </recommendedName>
</protein>
<feature type="transmembrane region" description="Helical" evidence="1">
    <location>
        <begin position="117"/>
        <end position="135"/>
    </location>
</feature>
<dbReference type="RefSeq" id="WP_173815073.1">
    <property type="nucleotide sequence ID" value="NZ_JAAITX010000009.1"/>
</dbReference>
<keyword evidence="4" id="KW-1185">Reference proteome</keyword>
<accession>A0A850HJB9</accession>
<evidence type="ECO:0000313" key="4">
    <source>
        <dbReference type="Proteomes" id="UP000528555"/>
    </source>
</evidence>
<dbReference type="Proteomes" id="UP000528555">
    <property type="component" value="Unassembled WGS sequence"/>
</dbReference>
<feature type="transmembrane region" description="Helical" evidence="1">
    <location>
        <begin position="350"/>
        <end position="370"/>
    </location>
</feature>
<feature type="transmembrane region" description="Helical" evidence="1">
    <location>
        <begin position="38"/>
        <end position="56"/>
    </location>
</feature>
<evidence type="ECO:0000313" key="3">
    <source>
        <dbReference type="EMBL" id="NVH59178.1"/>
    </source>
</evidence>
<dbReference type="EMBL" id="JAAITX010000009">
    <property type="protein sequence ID" value="NVH59178.1"/>
    <property type="molecule type" value="Genomic_DNA"/>
</dbReference>
<feature type="transmembrane region" description="Helical" evidence="1">
    <location>
        <begin position="298"/>
        <end position="317"/>
    </location>
</feature>
<evidence type="ECO:0008006" key="6">
    <source>
        <dbReference type="Google" id="ProtNLM"/>
    </source>
</evidence>
<evidence type="ECO:0000313" key="5">
    <source>
        <dbReference type="Proteomes" id="UP000701680"/>
    </source>
</evidence>
<evidence type="ECO:0000313" key="2">
    <source>
        <dbReference type="EMBL" id="NSK15419.1"/>
    </source>
</evidence>
<keyword evidence="1" id="KW-1133">Transmembrane helix</keyword>
<reference evidence="3" key="2">
    <citation type="submission" date="2020-02" db="EMBL/GenBank/DDBJ databases">
        <authorList>
            <person name="Littmann E."/>
            <person name="Sorbara M."/>
        </authorList>
    </citation>
    <scope>NUCLEOTIDE SEQUENCE</scope>
    <source>
        <strain evidence="3">MSK.17.11</strain>
        <strain evidence="2">MSK.17.38</strain>
    </source>
</reference>
<keyword evidence="1" id="KW-0812">Transmembrane</keyword>
<feature type="transmembrane region" description="Helical" evidence="1">
    <location>
        <begin position="12"/>
        <end position="32"/>
    </location>
</feature>
<keyword evidence="1" id="KW-0472">Membrane</keyword>
<feature type="transmembrane region" description="Helical" evidence="1">
    <location>
        <begin position="324"/>
        <end position="344"/>
    </location>
</feature>
<feature type="transmembrane region" description="Helical" evidence="1">
    <location>
        <begin position="65"/>
        <end position="82"/>
    </location>
</feature>
<reference evidence="4 5" key="1">
    <citation type="journal article" date="2020" name="Cell Host Microbe">
        <title>Functional and Genomic Variation between Human-Derived Isolates of Lachnospiraceae Reveals Inter- and Intra-Species Diversity.</title>
        <authorList>
            <person name="Sorbara M.T."/>
            <person name="Littmann E.R."/>
            <person name="Fontana E."/>
            <person name="Moody T.U."/>
            <person name="Kohout C.E."/>
            <person name="Gjonbalaj M."/>
            <person name="Eaton V."/>
            <person name="Seok R."/>
            <person name="Leiner I.M."/>
            <person name="Pamer E.G."/>
        </authorList>
    </citation>
    <scope>NUCLEOTIDE SEQUENCE [LARGE SCALE GENOMIC DNA]</scope>
    <source>
        <strain evidence="3 4">MSK.17.11</strain>
        <strain evidence="2 5">MSK.17.38</strain>
    </source>
</reference>
<feature type="transmembrane region" description="Helical" evidence="1">
    <location>
        <begin position="188"/>
        <end position="206"/>
    </location>
</feature>
<dbReference type="Proteomes" id="UP000701680">
    <property type="component" value="Unassembled WGS sequence"/>
</dbReference>
<gene>
    <name evidence="3" type="ORF">G5A66_11155</name>
    <name evidence="2" type="ORF">G5A75_11245</name>
</gene>
<evidence type="ECO:0000256" key="1">
    <source>
        <dbReference type="SAM" id="Phobius"/>
    </source>
</evidence>
<sequence length="389" mass="44279">MASYILKIKKGISLQNLIILSYIFSILCSWGYGNSYMLYALMSIGFAMFAYGKFAIKVIHKCSRMEFVVIFLLCITFLTSIWNDGVKSMIMVNISLIMPFSFSYLDIDYSNIHRQSIWAALVNLMLVILLVSNTAGWNSNSLAFMIFNGISIGFIWFKISNSVVSKVCATIYLLISSGLLLSAGSRNAGIVIVICLILLLIPTPIFKNKWFFRTIYLTAMLATVFASDVMTYVFDNDELMKQLVEYTSSYSEKAWGMDTHLDLLIEVRGNFAELGFFTRLLGEGIKTQHTHNLFYQSLYFYGYLGTAILYISYIIIFEIGHKLIVEYNDTVIIGCCIILIGHFLMQIGEVYMWGSESAMVISLLPAGLILQQRRQKIIEYKRSSKEKRV</sequence>
<name>A0A850HJB9_9FIRM</name>
<feature type="transmembrane region" description="Helical" evidence="1">
    <location>
        <begin position="141"/>
        <end position="157"/>
    </location>
</feature>
<dbReference type="EMBL" id="JAAIUO010000009">
    <property type="protein sequence ID" value="NSK15419.1"/>
    <property type="molecule type" value="Genomic_DNA"/>
</dbReference>
<dbReference type="AlphaFoldDB" id="A0A850HJB9"/>
<feature type="transmembrane region" description="Helical" evidence="1">
    <location>
        <begin position="215"/>
        <end position="234"/>
    </location>
</feature>
<comment type="caution">
    <text evidence="3">The sequence shown here is derived from an EMBL/GenBank/DDBJ whole genome shotgun (WGS) entry which is preliminary data.</text>
</comment>
<proteinExistence type="predicted"/>